<dbReference type="InterPro" id="IPR011760">
    <property type="entry name" value="PsdUridine_synth_TruD_insert"/>
</dbReference>
<dbReference type="PANTHER" id="PTHR47811">
    <property type="entry name" value="TRNA PSEUDOURIDINE SYNTHASE D"/>
    <property type="match status" value="1"/>
</dbReference>
<dbReference type="STRING" id="488533.SAMN04487960_10335"/>
<feature type="active site" description="Nucleophile" evidence="4">
    <location>
        <position position="97"/>
    </location>
</feature>
<dbReference type="Gene3D" id="3.30.2350.20">
    <property type="entry name" value="TruD, catalytic domain"/>
    <property type="match status" value="2"/>
</dbReference>
<protein>
    <recommendedName>
        <fullName evidence="4">tRNA pseudouridine synthase D</fullName>
        <ecNumber evidence="4">5.4.99.27</ecNumber>
    </recommendedName>
    <alternativeName>
        <fullName evidence="4">tRNA pseudouridine(13) synthase</fullName>
    </alternativeName>
    <alternativeName>
        <fullName evidence="4">tRNA pseudouridylate synthase D</fullName>
    </alternativeName>
    <alternativeName>
        <fullName evidence="4">tRNA-uridine isomerase D</fullName>
    </alternativeName>
</protein>
<comment type="catalytic activity">
    <reaction evidence="4">
        <text>uridine(13) in tRNA = pseudouridine(13) in tRNA</text>
        <dbReference type="Rhea" id="RHEA:42540"/>
        <dbReference type="Rhea" id="RHEA-COMP:10105"/>
        <dbReference type="Rhea" id="RHEA-COMP:10106"/>
        <dbReference type="ChEBI" id="CHEBI:65314"/>
        <dbReference type="ChEBI" id="CHEBI:65315"/>
        <dbReference type="EC" id="5.4.99.27"/>
    </reaction>
</comment>
<keyword evidence="7" id="KW-1185">Reference proteome</keyword>
<comment type="similarity">
    <text evidence="1 4">Belongs to the pseudouridine synthase TruD family.</text>
</comment>
<evidence type="ECO:0000256" key="1">
    <source>
        <dbReference type="ARBA" id="ARBA00007953"/>
    </source>
</evidence>
<dbReference type="GO" id="GO:0003723">
    <property type="term" value="F:RNA binding"/>
    <property type="evidence" value="ECO:0007669"/>
    <property type="project" value="InterPro"/>
</dbReference>
<dbReference type="HAMAP" id="MF_01082">
    <property type="entry name" value="TruD"/>
    <property type="match status" value="1"/>
</dbReference>
<evidence type="ECO:0000259" key="5">
    <source>
        <dbReference type="PROSITE" id="PS50984"/>
    </source>
</evidence>
<reference evidence="6 7" key="1">
    <citation type="submission" date="2016-10" db="EMBL/GenBank/DDBJ databases">
        <authorList>
            <person name="de Groot N.N."/>
        </authorList>
    </citation>
    <scope>NUCLEOTIDE SEQUENCE [LARGE SCALE GENOMIC DNA]</scope>
    <source>
        <strain evidence="6 7">CGMCC 1.7059</strain>
    </source>
</reference>
<proteinExistence type="inferred from homology"/>
<dbReference type="AlphaFoldDB" id="A0A1H2U8H1"/>
<evidence type="ECO:0000256" key="3">
    <source>
        <dbReference type="ARBA" id="ARBA00023235"/>
    </source>
</evidence>
<dbReference type="InterPro" id="IPR001656">
    <property type="entry name" value="PsdUridine_synth_TruD"/>
</dbReference>
<evidence type="ECO:0000313" key="6">
    <source>
        <dbReference type="EMBL" id="SDW52482.1"/>
    </source>
</evidence>
<gene>
    <name evidence="4" type="primary">truD</name>
    <name evidence="6" type="ORF">SAMN04487960_10335</name>
</gene>
<keyword evidence="3 4" id="KW-0413">Isomerase</keyword>
<organism evidence="6 7">
    <name type="scientific">Marinobacter mobilis</name>
    <dbReference type="NCBI Taxonomy" id="488533"/>
    <lineage>
        <taxon>Bacteria</taxon>
        <taxon>Pseudomonadati</taxon>
        <taxon>Pseudomonadota</taxon>
        <taxon>Gammaproteobacteria</taxon>
        <taxon>Pseudomonadales</taxon>
        <taxon>Marinobacteraceae</taxon>
        <taxon>Marinobacter</taxon>
    </lineage>
</organism>
<dbReference type="GO" id="GO:0160150">
    <property type="term" value="F:tRNA pseudouridine(13) synthase activity"/>
    <property type="evidence" value="ECO:0007669"/>
    <property type="project" value="UniProtKB-EC"/>
</dbReference>
<dbReference type="InterPro" id="IPR050170">
    <property type="entry name" value="TruD_pseudoU_synthase"/>
</dbReference>
<dbReference type="RefSeq" id="WP_091811882.1">
    <property type="nucleotide sequence ID" value="NZ_FNNE01000003.1"/>
</dbReference>
<evidence type="ECO:0000256" key="2">
    <source>
        <dbReference type="ARBA" id="ARBA00022694"/>
    </source>
</evidence>
<sequence>MSDQNRWRLDWPVPAPGRIARAVLKVSPATFFVDEDLGLPGFPGDIATLDAIPLGGDGEHLCLRLEKRGDNTDYVARELAALAGCRHHDVGYCGLKDRHAVTRQWFSLYRPGQEEGDRELIERISQRWTVLAGHRHARKLRRGDHQGNAFVITLTGIEGDQGAIDSALAQVRALGCPNYFGPQRFGHEGGNLDRAIAMDPRRSRSRGRRGQSAQNRDGLYFSAARSWLFNEVLAARVEQGSWLDVMAGEPDPDMATGPLWGDGGTVATEAQEILEREVVAGHPEMEKVFASTRMKPERRPLKLMPKELSWQWNDDDSLTLRFALLPGQFATAVIGSVFRLYGAGGDSGVAEDR</sequence>
<dbReference type="Proteomes" id="UP000199675">
    <property type="component" value="Unassembled WGS sequence"/>
</dbReference>
<accession>A0A1H2U8H1</accession>
<evidence type="ECO:0000256" key="4">
    <source>
        <dbReference type="HAMAP-Rule" id="MF_01082"/>
    </source>
</evidence>
<comment type="function">
    <text evidence="4">Responsible for synthesis of pseudouridine from uracil-13 in transfer RNAs.</text>
</comment>
<name>A0A1H2U8H1_9GAMM</name>
<keyword evidence="2 4" id="KW-0819">tRNA processing</keyword>
<dbReference type="GO" id="GO:0031119">
    <property type="term" value="P:tRNA pseudouridine synthesis"/>
    <property type="evidence" value="ECO:0007669"/>
    <property type="project" value="UniProtKB-UniRule"/>
</dbReference>
<dbReference type="SUPFAM" id="SSF55120">
    <property type="entry name" value="Pseudouridine synthase"/>
    <property type="match status" value="1"/>
</dbReference>
<dbReference type="EMBL" id="FNNE01000003">
    <property type="protein sequence ID" value="SDW52482.1"/>
    <property type="molecule type" value="Genomic_DNA"/>
</dbReference>
<dbReference type="PROSITE" id="PS01268">
    <property type="entry name" value="UPF0024"/>
    <property type="match status" value="1"/>
</dbReference>
<dbReference type="EC" id="5.4.99.27" evidence="4"/>
<dbReference type="GO" id="GO:0005829">
    <property type="term" value="C:cytosol"/>
    <property type="evidence" value="ECO:0007669"/>
    <property type="project" value="TreeGrafter"/>
</dbReference>
<dbReference type="InterPro" id="IPR042214">
    <property type="entry name" value="TruD_catalytic"/>
</dbReference>
<dbReference type="OrthoDB" id="1550679at2"/>
<dbReference type="PANTHER" id="PTHR47811:SF1">
    <property type="entry name" value="TRNA PSEUDOURIDINE SYNTHASE D"/>
    <property type="match status" value="1"/>
</dbReference>
<dbReference type="InterPro" id="IPR020103">
    <property type="entry name" value="PsdUridine_synth_cat_dom_sf"/>
</dbReference>
<dbReference type="Pfam" id="PF01142">
    <property type="entry name" value="TruD"/>
    <property type="match status" value="1"/>
</dbReference>
<dbReference type="InterPro" id="IPR020119">
    <property type="entry name" value="PsdUridine_synth_TruD_CS"/>
</dbReference>
<dbReference type="PROSITE" id="PS50984">
    <property type="entry name" value="TRUD"/>
    <property type="match status" value="1"/>
</dbReference>
<feature type="domain" description="TRUD" evidence="5">
    <location>
        <begin position="175"/>
        <end position="303"/>
    </location>
</feature>
<evidence type="ECO:0000313" key="7">
    <source>
        <dbReference type="Proteomes" id="UP000199675"/>
    </source>
</evidence>